<dbReference type="AlphaFoldDB" id="A0A5N4CBF0"/>
<organism evidence="1 2">
    <name type="scientific">Camelus dromedarius</name>
    <name type="common">Dromedary</name>
    <name type="synonym">Arabian camel</name>
    <dbReference type="NCBI Taxonomy" id="9838"/>
    <lineage>
        <taxon>Eukaryota</taxon>
        <taxon>Metazoa</taxon>
        <taxon>Chordata</taxon>
        <taxon>Craniata</taxon>
        <taxon>Vertebrata</taxon>
        <taxon>Euteleostomi</taxon>
        <taxon>Mammalia</taxon>
        <taxon>Eutheria</taxon>
        <taxon>Laurasiatheria</taxon>
        <taxon>Artiodactyla</taxon>
        <taxon>Tylopoda</taxon>
        <taxon>Camelidae</taxon>
        <taxon>Camelus</taxon>
    </lineage>
</organism>
<accession>A0A5N4CBF0</accession>
<comment type="caution">
    <text evidence="1">The sequence shown here is derived from an EMBL/GenBank/DDBJ whole genome shotgun (WGS) entry which is preliminary data.</text>
</comment>
<dbReference type="EMBL" id="JWIN03000030">
    <property type="protein sequence ID" value="KAB1256177.1"/>
    <property type="molecule type" value="Genomic_DNA"/>
</dbReference>
<sequence>MIVKSFNKRIFAEHWLHARQLARGIVSKSYECRLKGQGATFVETDSPFTAAALAEESPVKDRPLRGSRRPAVPPEPVQQVIIIQGYDGEFALDASVEETAAATLQTLALAGQVARVVHITEDGQQVTKQEILDLAEAGVPPPDAASALDALLCAVTELGGAEGRAEEKGRAGPRDVLVQLPGPEEAAPAAAPPEGAEVHLFHDVPEGAAAAGPVEVLAQVVRPAAVVTSQEHSQAALKKVVQGVLQFAVCDPAAAGQLVKDGVTQVIVNAEGAVHMLARDGAQIVMQEAGAPDPHADLAESDGEISQIIVTEELVQAMVQESGGSFPEGATHYIVTELPPGVQDGAGVFSHTVIEAAGSQEILQAGAALSAEAMVPGGTEQLTSMVIYTQEGSPAAAVIQSQRESSDLHEA</sequence>
<protein>
    <submittedName>
        <fullName evidence="1">Zinc finger protein 407</fullName>
    </submittedName>
</protein>
<name>A0A5N4CBF0_CAMDR</name>
<dbReference type="Proteomes" id="UP000299084">
    <property type="component" value="Unassembled WGS sequence"/>
</dbReference>
<gene>
    <name evidence="1" type="ORF">Cadr_000027532</name>
</gene>
<reference evidence="1 2" key="1">
    <citation type="journal article" date="2019" name="Mol. Ecol. Resour.">
        <title>Improving Illumina assemblies with Hi-C and long reads: an example with the North African dromedary.</title>
        <authorList>
            <person name="Elbers J.P."/>
            <person name="Rogers M.F."/>
            <person name="Perelman P.L."/>
            <person name="Proskuryakova A.A."/>
            <person name="Serdyukova N.A."/>
            <person name="Johnson W.E."/>
            <person name="Horin P."/>
            <person name="Corander J."/>
            <person name="Murphy D."/>
            <person name="Burger P.A."/>
        </authorList>
    </citation>
    <scope>NUCLEOTIDE SEQUENCE [LARGE SCALE GENOMIC DNA]</scope>
    <source>
        <strain evidence="1">Drom800</strain>
        <tissue evidence="1">Blood</tissue>
    </source>
</reference>
<evidence type="ECO:0000313" key="2">
    <source>
        <dbReference type="Proteomes" id="UP000299084"/>
    </source>
</evidence>
<keyword evidence="2" id="KW-1185">Reference proteome</keyword>
<evidence type="ECO:0000313" key="1">
    <source>
        <dbReference type="EMBL" id="KAB1256177.1"/>
    </source>
</evidence>
<proteinExistence type="predicted"/>